<dbReference type="Gene3D" id="3.40.50.2300">
    <property type="match status" value="1"/>
</dbReference>
<dbReference type="EC" id="2.7.13.3" evidence="2"/>
<dbReference type="PROSITE" id="PS50113">
    <property type="entry name" value="PAC"/>
    <property type="match status" value="2"/>
</dbReference>
<reference evidence="13" key="1">
    <citation type="journal article" date="2019" name="Int. J. Syst. Evol. Microbiol.">
        <title>The Global Catalogue of Microorganisms (GCM) 10K type strain sequencing project: providing services to taxonomists for standard genome sequencing and annotation.</title>
        <authorList>
            <consortium name="The Broad Institute Genomics Platform"/>
            <consortium name="The Broad Institute Genome Sequencing Center for Infectious Disease"/>
            <person name="Wu L."/>
            <person name="Ma J."/>
        </authorList>
    </citation>
    <scope>NUCLEOTIDE SEQUENCE [LARGE SCALE GENOMIC DNA]</scope>
    <source>
        <strain evidence="13">NBRC 107710</strain>
    </source>
</reference>
<proteinExistence type="predicted"/>
<dbReference type="CDD" id="cd16919">
    <property type="entry name" value="HATPase_CckA-like"/>
    <property type="match status" value="1"/>
</dbReference>
<evidence type="ECO:0000256" key="5">
    <source>
        <dbReference type="ARBA" id="ARBA00022777"/>
    </source>
</evidence>
<dbReference type="SMART" id="SM00388">
    <property type="entry name" value="HisKA"/>
    <property type="match status" value="1"/>
</dbReference>
<keyword evidence="13" id="KW-1185">Reference proteome</keyword>
<dbReference type="InterPro" id="IPR003018">
    <property type="entry name" value="GAF"/>
</dbReference>
<dbReference type="GO" id="GO:0016301">
    <property type="term" value="F:kinase activity"/>
    <property type="evidence" value="ECO:0007669"/>
    <property type="project" value="UniProtKB-KW"/>
</dbReference>
<dbReference type="Pfam" id="PF08448">
    <property type="entry name" value="PAS_4"/>
    <property type="match status" value="1"/>
</dbReference>
<evidence type="ECO:0000256" key="3">
    <source>
        <dbReference type="ARBA" id="ARBA00022553"/>
    </source>
</evidence>
<feature type="domain" description="PAC" evidence="11">
    <location>
        <begin position="544"/>
        <end position="596"/>
    </location>
</feature>
<dbReference type="Pfam" id="PF13426">
    <property type="entry name" value="PAS_9"/>
    <property type="match status" value="1"/>
</dbReference>
<evidence type="ECO:0000313" key="12">
    <source>
        <dbReference type="EMBL" id="GLS43457.1"/>
    </source>
</evidence>
<feature type="compositionally biased region" description="Polar residues" evidence="7">
    <location>
        <begin position="8"/>
        <end position="28"/>
    </location>
</feature>
<dbReference type="CDD" id="cd00082">
    <property type="entry name" value="HisKA"/>
    <property type="match status" value="1"/>
</dbReference>
<feature type="region of interest" description="Disordered" evidence="7">
    <location>
        <begin position="1"/>
        <end position="30"/>
    </location>
</feature>
<evidence type="ECO:0000259" key="9">
    <source>
        <dbReference type="PROSITE" id="PS50110"/>
    </source>
</evidence>
<dbReference type="SUPFAM" id="SSF52172">
    <property type="entry name" value="CheY-like"/>
    <property type="match status" value="1"/>
</dbReference>
<dbReference type="EMBL" id="BSPG01000005">
    <property type="protein sequence ID" value="GLS43457.1"/>
    <property type="molecule type" value="Genomic_DNA"/>
</dbReference>
<organism evidence="12 13">
    <name type="scientific">Methylobacterium brachythecii</name>
    <dbReference type="NCBI Taxonomy" id="1176177"/>
    <lineage>
        <taxon>Bacteria</taxon>
        <taxon>Pseudomonadati</taxon>
        <taxon>Pseudomonadota</taxon>
        <taxon>Alphaproteobacteria</taxon>
        <taxon>Hyphomicrobiales</taxon>
        <taxon>Methylobacteriaceae</taxon>
        <taxon>Methylobacterium</taxon>
    </lineage>
</organism>
<dbReference type="SUPFAM" id="SSF55785">
    <property type="entry name" value="PYP-like sensor domain (PAS domain)"/>
    <property type="match status" value="4"/>
</dbReference>
<dbReference type="Gene3D" id="1.10.287.130">
    <property type="match status" value="1"/>
</dbReference>
<name>A0ABQ6D5F2_9HYPH</name>
<dbReference type="CDD" id="cd18161">
    <property type="entry name" value="REC_hyHK_blue-like"/>
    <property type="match status" value="1"/>
</dbReference>
<evidence type="ECO:0000259" key="11">
    <source>
        <dbReference type="PROSITE" id="PS50113"/>
    </source>
</evidence>
<evidence type="ECO:0000256" key="7">
    <source>
        <dbReference type="SAM" id="MobiDB-lite"/>
    </source>
</evidence>
<dbReference type="NCBIfam" id="TIGR00229">
    <property type="entry name" value="sensory_box"/>
    <property type="match status" value="4"/>
</dbReference>
<dbReference type="InterPro" id="IPR003594">
    <property type="entry name" value="HATPase_dom"/>
</dbReference>
<feature type="modified residue" description="4-aspartylphosphate" evidence="6">
    <location>
        <position position="1043"/>
    </location>
</feature>
<evidence type="ECO:0000256" key="2">
    <source>
        <dbReference type="ARBA" id="ARBA00012438"/>
    </source>
</evidence>
<dbReference type="PROSITE" id="PS50109">
    <property type="entry name" value="HIS_KIN"/>
    <property type="match status" value="1"/>
</dbReference>
<keyword evidence="5 12" id="KW-0418">Kinase</keyword>
<protein>
    <recommendedName>
        <fullName evidence="2">histidine kinase</fullName>
        <ecNumber evidence="2">2.7.13.3</ecNumber>
    </recommendedName>
</protein>
<dbReference type="InterPro" id="IPR035965">
    <property type="entry name" value="PAS-like_dom_sf"/>
</dbReference>
<dbReference type="PROSITE" id="PS50110">
    <property type="entry name" value="RESPONSE_REGULATORY"/>
    <property type="match status" value="1"/>
</dbReference>
<dbReference type="InterPro" id="IPR052162">
    <property type="entry name" value="Sensor_kinase/Photoreceptor"/>
</dbReference>
<dbReference type="SMART" id="SM00086">
    <property type="entry name" value="PAC"/>
    <property type="match status" value="4"/>
</dbReference>
<dbReference type="Pfam" id="PF01590">
    <property type="entry name" value="GAF"/>
    <property type="match status" value="1"/>
</dbReference>
<dbReference type="InterPro" id="IPR004358">
    <property type="entry name" value="Sig_transdc_His_kin-like_C"/>
</dbReference>
<evidence type="ECO:0000256" key="1">
    <source>
        <dbReference type="ARBA" id="ARBA00000085"/>
    </source>
</evidence>
<dbReference type="Gene3D" id="3.30.450.20">
    <property type="entry name" value="PAS domain"/>
    <property type="match status" value="4"/>
</dbReference>
<dbReference type="InterPro" id="IPR001610">
    <property type="entry name" value="PAC"/>
</dbReference>
<dbReference type="SMART" id="SM00065">
    <property type="entry name" value="GAF"/>
    <property type="match status" value="1"/>
</dbReference>
<dbReference type="InterPro" id="IPR036890">
    <property type="entry name" value="HATPase_C_sf"/>
</dbReference>
<dbReference type="SMART" id="SM00091">
    <property type="entry name" value="PAS"/>
    <property type="match status" value="4"/>
</dbReference>
<dbReference type="InterPro" id="IPR005467">
    <property type="entry name" value="His_kinase_dom"/>
</dbReference>
<feature type="domain" description="PAS" evidence="10">
    <location>
        <begin position="468"/>
        <end position="540"/>
    </location>
</feature>
<dbReference type="Pfam" id="PF00512">
    <property type="entry name" value="HisKA"/>
    <property type="match status" value="1"/>
</dbReference>
<dbReference type="InterPro" id="IPR000014">
    <property type="entry name" value="PAS"/>
</dbReference>
<dbReference type="InterPro" id="IPR013656">
    <property type="entry name" value="PAS_4"/>
</dbReference>
<evidence type="ECO:0000259" key="10">
    <source>
        <dbReference type="PROSITE" id="PS50112"/>
    </source>
</evidence>
<feature type="domain" description="PAS" evidence="10">
    <location>
        <begin position="203"/>
        <end position="259"/>
    </location>
</feature>
<dbReference type="Pfam" id="PF00072">
    <property type="entry name" value="Response_reg"/>
    <property type="match status" value="1"/>
</dbReference>
<dbReference type="Pfam" id="PF02518">
    <property type="entry name" value="HATPase_c"/>
    <property type="match status" value="1"/>
</dbReference>
<feature type="domain" description="Response regulatory" evidence="9">
    <location>
        <begin position="993"/>
        <end position="1109"/>
    </location>
</feature>
<dbReference type="PROSITE" id="PS50112">
    <property type="entry name" value="PAS"/>
    <property type="match status" value="4"/>
</dbReference>
<keyword evidence="4" id="KW-0808">Transferase</keyword>
<dbReference type="InterPro" id="IPR001789">
    <property type="entry name" value="Sig_transdc_resp-reg_receiver"/>
</dbReference>
<dbReference type="Pfam" id="PF08447">
    <property type="entry name" value="PAS_3"/>
    <property type="match status" value="2"/>
</dbReference>
<dbReference type="SUPFAM" id="SSF55874">
    <property type="entry name" value="ATPase domain of HSP90 chaperone/DNA topoisomerase II/histidine kinase"/>
    <property type="match status" value="1"/>
</dbReference>
<accession>A0ABQ6D5F2</accession>
<comment type="caution">
    <text evidence="12">The sequence shown here is derived from an EMBL/GenBank/DDBJ whole genome shotgun (WGS) entry which is preliminary data.</text>
</comment>
<dbReference type="Proteomes" id="UP001156881">
    <property type="component" value="Unassembled WGS sequence"/>
</dbReference>
<dbReference type="InterPro" id="IPR011006">
    <property type="entry name" value="CheY-like_superfamily"/>
</dbReference>
<dbReference type="SMART" id="SM00387">
    <property type="entry name" value="HATPase_c"/>
    <property type="match status" value="1"/>
</dbReference>
<dbReference type="Gene3D" id="3.30.450.40">
    <property type="match status" value="1"/>
</dbReference>
<comment type="catalytic activity">
    <reaction evidence="1">
        <text>ATP + protein L-histidine = ADP + protein N-phospho-L-histidine.</text>
        <dbReference type="EC" id="2.7.13.3"/>
    </reaction>
</comment>
<evidence type="ECO:0000313" key="13">
    <source>
        <dbReference type="Proteomes" id="UP001156881"/>
    </source>
</evidence>
<dbReference type="InterPro" id="IPR013655">
    <property type="entry name" value="PAS_fold_3"/>
</dbReference>
<evidence type="ECO:0000256" key="6">
    <source>
        <dbReference type="PROSITE-ProRule" id="PRU00169"/>
    </source>
</evidence>
<dbReference type="PANTHER" id="PTHR43304">
    <property type="entry name" value="PHYTOCHROME-LIKE PROTEIN CPH1"/>
    <property type="match status" value="1"/>
</dbReference>
<keyword evidence="3 6" id="KW-0597">Phosphoprotein</keyword>
<evidence type="ECO:0000259" key="8">
    <source>
        <dbReference type="PROSITE" id="PS50109"/>
    </source>
</evidence>
<evidence type="ECO:0000256" key="4">
    <source>
        <dbReference type="ARBA" id="ARBA00022679"/>
    </source>
</evidence>
<dbReference type="SMART" id="SM00448">
    <property type="entry name" value="REC"/>
    <property type="match status" value="1"/>
</dbReference>
<dbReference type="PRINTS" id="PR00344">
    <property type="entry name" value="BCTRLSENSOR"/>
</dbReference>
<dbReference type="InterPro" id="IPR000700">
    <property type="entry name" value="PAS-assoc_C"/>
</dbReference>
<feature type="domain" description="PAS" evidence="10">
    <location>
        <begin position="338"/>
        <end position="410"/>
    </location>
</feature>
<dbReference type="PANTHER" id="PTHR43304:SF1">
    <property type="entry name" value="PAC DOMAIN-CONTAINING PROTEIN"/>
    <property type="match status" value="1"/>
</dbReference>
<dbReference type="SUPFAM" id="SSF55781">
    <property type="entry name" value="GAF domain-like"/>
    <property type="match status" value="1"/>
</dbReference>
<feature type="domain" description="PAS" evidence="10">
    <location>
        <begin position="623"/>
        <end position="678"/>
    </location>
</feature>
<dbReference type="InterPro" id="IPR036097">
    <property type="entry name" value="HisK_dim/P_sf"/>
</dbReference>
<sequence>MGGRPGGAQSQLGLNSPGSIVTPMQPTPETDHSTIARVEALARYGILDTPAEAGFDDIVELAAEICDAPIALVSLVAAHRQWFKARVGLDACETPIEQSVCAHALKKPGLLVIPDLRNDPRTADNPLVTGERHLRFYAGARLETPEGEAIGTLCVIDHQPRPVGLTPRQASSLERLARQVMGQMELRRIVIERDAAARQAREAAIRHRQILDSAVDYAIMTTDLDGRVTSWSAGAERVLGWPEAEILGKTVDFLFVPEDVTQSISDHELSAAREHGSSQSERWHQRRDGSRFFGLCEIMPLTAADGGHVGYLKILRDRTEQLSSDERSRLTESALSESEERMRLAVEATGIGIFDYAPETDSLRWDSRVREMFGIGPDDPVSYEGSYLAGLHPDDRDAADAAVQAATDPSGPGLFDIEYRVRGIRTGIERWLAARGKSTFEDGRQIRFVGTVRDVTARKGAELAVRATEERYRLVTRATNDVIWDWDLVADHVLWNEALGTTYGYDLATVGTTGAWWLDHVHPEDRARVEEDIRSAIAGTGVEWSHEYRFRRADCSYADVLDRGYMVRGKHGEPLRMIGAMLDLSERKRDERRLREMNAMLEERVEERTRERDRTWSVSQDLMVVIDAKGIFRAVSPAATKILGWRPEDMLGCAVFDFIHPEDHAPTLGALRHATEQALPAFENRYRHKDDSYRWMSWVAVPEGGLIYATGRHVTAEREQAEALAMAEDALRQSQKMEAVGQLTGGIAHDFNNLLTGISGSLELLQSRVSQGRLTEIDRYVNAAQGASKRAAALTHRLLAFSRRQTLDPKPTDVNRLVAGMEELVRRTIGPEIALEVVAGAGLWAAMVDPSQLENALLNLCINARDAMPDGGRITIETHNKWLDQHAAKDRDLEPGQYLSLCVTDTGTGMTPDVIAKAFEPFFTTKPIGQGTGLGLSMIYGFVRQSGGQVRIYSEVGDGTTMCLYLPRHYGAAERGQAVPDLAKAPRAEQGQTVLVVDDEPTVRMLVAEVLEDLGYTAIEAADGSAGLKMLRSDARIDLLVTDVGLPGGMNGRQMADAARVTRPDLKVLFITGYAENAVVGNGHLEPGMQVLTKPFVMEALASRIRDLIAKP</sequence>
<gene>
    <name evidence="12" type="ORF">GCM10007884_14420</name>
</gene>
<feature type="domain" description="Histidine kinase" evidence="8">
    <location>
        <begin position="746"/>
        <end position="970"/>
    </location>
</feature>
<dbReference type="SUPFAM" id="SSF47384">
    <property type="entry name" value="Homodimeric domain of signal transducing histidine kinase"/>
    <property type="match status" value="1"/>
</dbReference>
<dbReference type="InterPro" id="IPR029016">
    <property type="entry name" value="GAF-like_dom_sf"/>
</dbReference>
<dbReference type="Gene3D" id="3.30.565.10">
    <property type="entry name" value="Histidine kinase-like ATPase, C-terminal domain"/>
    <property type="match status" value="1"/>
</dbReference>
<feature type="domain" description="PAC" evidence="11">
    <location>
        <begin position="415"/>
        <end position="467"/>
    </location>
</feature>
<dbReference type="CDD" id="cd00130">
    <property type="entry name" value="PAS"/>
    <property type="match status" value="3"/>
</dbReference>
<dbReference type="InterPro" id="IPR003661">
    <property type="entry name" value="HisK_dim/P_dom"/>
</dbReference>